<comment type="caution">
    <text evidence="2">The sequence shown here is derived from an EMBL/GenBank/DDBJ whole genome shotgun (WGS) entry which is preliminary data.</text>
</comment>
<evidence type="ECO:0000313" key="2">
    <source>
        <dbReference type="EMBL" id="RVW57145.1"/>
    </source>
</evidence>
<reference evidence="2 3" key="1">
    <citation type="journal article" date="2018" name="PLoS Genet.">
        <title>Population sequencing reveals clonal diversity and ancestral inbreeding in the grapevine cultivar Chardonnay.</title>
        <authorList>
            <person name="Roach M.J."/>
            <person name="Johnson D.L."/>
            <person name="Bohlmann J."/>
            <person name="van Vuuren H.J."/>
            <person name="Jones S.J."/>
            <person name="Pretorius I.S."/>
            <person name="Schmidt S.A."/>
            <person name="Borneman A.R."/>
        </authorList>
    </citation>
    <scope>NUCLEOTIDE SEQUENCE [LARGE SCALE GENOMIC DNA]</scope>
    <source>
        <strain evidence="3">cv. Chardonnay</strain>
        <tissue evidence="2">Leaf</tissue>
    </source>
</reference>
<accession>A0A438FAZ2</accession>
<evidence type="ECO:0000313" key="3">
    <source>
        <dbReference type="Proteomes" id="UP000288805"/>
    </source>
</evidence>
<dbReference type="GO" id="GO:0003723">
    <property type="term" value="F:RNA binding"/>
    <property type="evidence" value="ECO:0007669"/>
    <property type="project" value="InterPro"/>
</dbReference>
<name>A0A438FAZ2_VITVI</name>
<dbReference type="SUPFAM" id="SSF55895">
    <property type="entry name" value="Ribonuclease Rh-like"/>
    <property type="match status" value="1"/>
</dbReference>
<dbReference type="InterPro" id="IPR036430">
    <property type="entry name" value="RNase_T2-like_sf"/>
</dbReference>
<keyword evidence="1" id="KW-0812">Transmembrane</keyword>
<dbReference type="EMBL" id="QGNW01001066">
    <property type="protein sequence ID" value="RVW57145.1"/>
    <property type="molecule type" value="Genomic_DNA"/>
</dbReference>
<dbReference type="Proteomes" id="UP000288805">
    <property type="component" value="Unassembled WGS sequence"/>
</dbReference>
<gene>
    <name evidence="2" type="primary">RNS2_0</name>
    <name evidence="2" type="ORF">CK203_091695</name>
</gene>
<dbReference type="AlphaFoldDB" id="A0A438FAZ2"/>
<organism evidence="2 3">
    <name type="scientific">Vitis vinifera</name>
    <name type="common">Grape</name>
    <dbReference type="NCBI Taxonomy" id="29760"/>
    <lineage>
        <taxon>Eukaryota</taxon>
        <taxon>Viridiplantae</taxon>
        <taxon>Streptophyta</taxon>
        <taxon>Embryophyta</taxon>
        <taxon>Tracheophyta</taxon>
        <taxon>Spermatophyta</taxon>
        <taxon>Magnoliopsida</taxon>
        <taxon>eudicotyledons</taxon>
        <taxon>Gunneridae</taxon>
        <taxon>Pentapetalae</taxon>
        <taxon>rosids</taxon>
        <taxon>Vitales</taxon>
        <taxon>Vitaceae</taxon>
        <taxon>Viteae</taxon>
        <taxon>Vitis</taxon>
    </lineage>
</organism>
<feature type="transmembrane region" description="Helical" evidence="1">
    <location>
        <begin position="33"/>
        <end position="59"/>
    </location>
</feature>
<dbReference type="GO" id="GO:0033897">
    <property type="term" value="F:ribonuclease T2 activity"/>
    <property type="evidence" value="ECO:0007669"/>
    <property type="project" value="InterPro"/>
</dbReference>
<keyword evidence="1" id="KW-1133">Transmembrane helix</keyword>
<sequence>MSQTNLSNKHQVASTCASRQVTSYDGGKTKSGLWALAKAIIMVIGVLAVMMVACVLFYFGWGGGWDFGDTLATRADLVAIMVISTLLDPLEKYWPSLSCGSPSKCYGGKGSFWGHEVVSNFLFSY</sequence>
<proteinExistence type="predicted"/>
<evidence type="ECO:0000256" key="1">
    <source>
        <dbReference type="SAM" id="Phobius"/>
    </source>
</evidence>
<protein>
    <submittedName>
        <fullName evidence="2">Ribonuclease 2</fullName>
    </submittedName>
</protein>
<keyword evidence="1" id="KW-0472">Membrane</keyword>